<evidence type="ECO:0000313" key="1">
    <source>
        <dbReference type="EMBL" id="SQA59268.1"/>
    </source>
</evidence>
<proteinExistence type="predicted"/>
<evidence type="ECO:0000313" key="2">
    <source>
        <dbReference type="Proteomes" id="UP000250416"/>
    </source>
</evidence>
<gene>
    <name evidence="1" type="ORF">NCTC10661_06659</name>
</gene>
<protein>
    <submittedName>
        <fullName evidence="1">Uncharacterized protein</fullName>
    </submittedName>
</protein>
<sequence length="150" mass="16282">MAQSDNIDAVQDRCFRNHMPLRRSIGPLTADCIDPAFEAVHDGGRKAHPRNADPNGANAHRLQVARRDPAARHAGELVERAILGEVARERAVNDRDGLFGWHRDERQPVEVTAGIGGNGLAVILSFPVRAEPATLARASATRAAHPAPRR</sequence>
<dbReference type="EMBL" id="UARD01000054">
    <property type="protein sequence ID" value="SQA59268.1"/>
    <property type="molecule type" value="Genomic_DNA"/>
</dbReference>
<organism evidence="1 2">
    <name type="scientific">Burkholderia cepacia</name>
    <name type="common">Pseudomonas cepacia</name>
    <dbReference type="NCBI Taxonomy" id="292"/>
    <lineage>
        <taxon>Bacteria</taxon>
        <taxon>Pseudomonadati</taxon>
        <taxon>Pseudomonadota</taxon>
        <taxon>Betaproteobacteria</taxon>
        <taxon>Burkholderiales</taxon>
        <taxon>Burkholderiaceae</taxon>
        <taxon>Burkholderia</taxon>
        <taxon>Burkholderia cepacia complex</taxon>
    </lineage>
</organism>
<reference evidence="1 2" key="1">
    <citation type="submission" date="2018-06" db="EMBL/GenBank/DDBJ databases">
        <authorList>
            <consortium name="Pathogen Informatics"/>
            <person name="Doyle S."/>
        </authorList>
    </citation>
    <scope>NUCLEOTIDE SEQUENCE [LARGE SCALE GENOMIC DNA]</scope>
    <source>
        <strain evidence="1 2">NCTC10661</strain>
    </source>
</reference>
<accession>A0AAE8T6R5</accession>
<dbReference type="AlphaFoldDB" id="A0AAE8T6R5"/>
<name>A0AAE8T6R5_BURCE</name>
<comment type="caution">
    <text evidence="1">The sequence shown here is derived from an EMBL/GenBank/DDBJ whole genome shotgun (WGS) entry which is preliminary data.</text>
</comment>
<dbReference type="Proteomes" id="UP000250416">
    <property type="component" value="Unassembled WGS sequence"/>
</dbReference>